<protein>
    <submittedName>
        <fullName evidence="5">Gfo/Idh/MocA family oxidoreductase</fullName>
    </submittedName>
</protein>
<feature type="domain" description="GFO/IDH/MocA-like oxidoreductase" evidence="4">
    <location>
        <begin position="131"/>
        <end position="247"/>
    </location>
</feature>
<reference evidence="6" key="1">
    <citation type="journal article" date="2019" name="Int. J. Syst. Evol. Microbiol.">
        <title>The Global Catalogue of Microorganisms (GCM) 10K type strain sequencing project: providing services to taxonomists for standard genome sequencing and annotation.</title>
        <authorList>
            <consortium name="The Broad Institute Genomics Platform"/>
            <consortium name="The Broad Institute Genome Sequencing Center for Infectious Disease"/>
            <person name="Wu L."/>
            <person name="Ma J."/>
        </authorList>
    </citation>
    <scope>NUCLEOTIDE SEQUENCE [LARGE SCALE GENOMIC DNA]</scope>
    <source>
        <strain evidence="6">JCM 17388</strain>
    </source>
</reference>
<dbReference type="Pfam" id="PF01408">
    <property type="entry name" value="GFO_IDH_MocA"/>
    <property type="match status" value="1"/>
</dbReference>
<dbReference type="EMBL" id="BAABAQ010000008">
    <property type="protein sequence ID" value="GAA4196977.1"/>
    <property type="molecule type" value="Genomic_DNA"/>
</dbReference>
<dbReference type="InterPro" id="IPR055170">
    <property type="entry name" value="GFO_IDH_MocA-like_dom"/>
</dbReference>
<dbReference type="PANTHER" id="PTHR22604">
    <property type="entry name" value="OXIDOREDUCTASES"/>
    <property type="match status" value="1"/>
</dbReference>
<organism evidence="5 6">
    <name type="scientific">Streptosporangium oxazolinicum</name>
    <dbReference type="NCBI Taxonomy" id="909287"/>
    <lineage>
        <taxon>Bacteria</taxon>
        <taxon>Bacillati</taxon>
        <taxon>Actinomycetota</taxon>
        <taxon>Actinomycetes</taxon>
        <taxon>Streptosporangiales</taxon>
        <taxon>Streptosporangiaceae</taxon>
        <taxon>Streptosporangium</taxon>
    </lineage>
</organism>
<comment type="similarity">
    <text evidence="1">Belongs to the Gfo/Idh/MocA family.</text>
</comment>
<name>A0ABP8B3R0_9ACTN</name>
<dbReference type="InterPro" id="IPR000683">
    <property type="entry name" value="Gfo/Idh/MocA-like_OxRdtase_N"/>
</dbReference>
<evidence type="ECO:0000256" key="2">
    <source>
        <dbReference type="ARBA" id="ARBA00023002"/>
    </source>
</evidence>
<accession>A0ABP8B3R0</accession>
<dbReference type="RefSeq" id="WP_344919994.1">
    <property type="nucleotide sequence ID" value="NZ_BAABAQ010000008.1"/>
</dbReference>
<dbReference type="InterPro" id="IPR036291">
    <property type="entry name" value="NAD(P)-bd_dom_sf"/>
</dbReference>
<evidence type="ECO:0000259" key="3">
    <source>
        <dbReference type="Pfam" id="PF01408"/>
    </source>
</evidence>
<dbReference type="PANTHER" id="PTHR22604:SF105">
    <property type="entry name" value="TRANS-1,2-DIHYDROBENZENE-1,2-DIOL DEHYDROGENASE"/>
    <property type="match status" value="1"/>
</dbReference>
<dbReference type="Proteomes" id="UP001501251">
    <property type="component" value="Unassembled WGS sequence"/>
</dbReference>
<evidence type="ECO:0000256" key="1">
    <source>
        <dbReference type="ARBA" id="ARBA00010928"/>
    </source>
</evidence>
<comment type="caution">
    <text evidence="5">The sequence shown here is derived from an EMBL/GenBank/DDBJ whole genome shotgun (WGS) entry which is preliminary data.</text>
</comment>
<proteinExistence type="inferred from homology"/>
<feature type="domain" description="Gfo/Idh/MocA-like oxidoreductase N-terminal" evidence="3">
    <location>
        <begin position="4"/>
        <end position="122"/>
    </location>
</feature>
<keyword evidence="2" id="KW-0560">Oxidoreductase</keyword>
<gene>
    <name evidence="5" type="ORF">GCM10022252_45170</name>
</gene>
<dbReference type="SUPFAM" id="SSF55347">
    <property type="entry name" value="Glyceraldehyde-3-phosphate dehydrogenase-like, C-terminal domain"/>
    <property type="match status" value="1"/>
</dbReference>
<dbReference type="Gene3D" id="3.40.50.720">
    <property type="entry name" value="NAD(P)-binding Rossmann-like Domain"/>
    <property type="match status" value="1"/>
</dbReference>
<dbReference type="Pfam" id="PF22725">
    <property type="entry name" value="GFO_IDH_MocA_C3"/>
    <property type="match status" value="1"/>
</dbReference>
<evidence type="ECO:0000259" key="4">
    <source>
        <dbReference type="Pfam" id="PF22725"/>
    </source>
</evidence>
<dbReference type="SUPFAM" id="SSF51735">
    <property type="entry name" value="NAD(P)-binding Rossmann-fold domains"/>
    <property type="match status" value="1"/>
</dbReference>
<evidence type="ECO:0000313" key="5">
    <source>
        <dbReference type="EMBL" id="GAA4196977.1"/>
    </source>
</evidence>
<dbReference type="Gene3D" id="3.30.360.10">
    <property type="entry name" value="Dihydrodipicolinate Reductase, domain 2"/>
    <property type="match status" value="1"/>
</dbReference>
<evidence type="ECO:0000313" key="6">
    <source>
        <dbReference type="Proteomes" id="UP001501251"/>
    </source>
</evidence>
<dbReference type="InterPro" id="IPR050984">
    <property type="entry name" value="Gfo/Idh/MocA_domain"/>
</dbReference>
<keyword evidence="6" id="KW-1185">Reference proteome</keyword>
<sequence length="329" mass="35495">MSALRIGVIGCSSFGARTMLPAIRDTPAAHLAAVASRDRDRAAAFAGRFGCDPVVGYENLLSRDDIDAVYIALPNALHHEMALAALECGKHVLGEKPLTTTVRDTVELARTAAARGLVLRENFGFLHHGQHRRVRSLVAEGRIGPLRHFTSSYCFPPLPEDDVRYRSELGGGALLDLGVYPLRATQFFLGDDLTVVGAVLRRDPVSGVDVSGSFVACSPDGVIATGDFGFEHGFGSRYRLWGGTGQLTVERAFLPPSWYAPTLRVVSQDRVEELTLPAEHQFSASVGAFVAAVDAARAHGHDPGHREWSATVVRTAELVAHIDETAHRI</sequence>